<comment type="caution">
    <text evidence="3">The sequence shown here is derived from an EMBL/GenBank/DDBJ whole genome shotgun (WGS) entry which is preliminary data.</text>
</comment>
<dbReference type="AlphaFoldDB" id="A0A327NG87"/>
<evidence type="ECO:0000313" key="4">
    <source>
        <dbReference type="Proteomes" id="UP000249016"/>
    </source>
</evidence>
<keyword evidence="1" id="KW-0812">Transmembrane</keyword>
<name>A0A327NG87_9BACT</name>
<reference evidence="3 4" key="1">
    <citation type="submission" date="2018-06" db="EMBL/GenBank/DDBJ databases">
        <title>Spirosoma sp. HMF3257 Genome sequencing and assembly.</title>
        <authorList>
            <person name="Kang H."/>
            <person name="Cha I."/>
            <person name="Kim H."/>
            <person name="Kang J."/>
            <person name="Joh K."/>
        </authorList>
    </citation>
    <scope>NUCLEOTIDE SEQUENCE [LARGE SCALE GENOMIC DNA]</scope>
    <source>
        <strain evidence="3 4">HMF3257</strain>
    </source>
</reference>
<keyword evidence="4" id="KW-1185">Reference proteome</keyword>
<proteinExistence type="predicted"/>
<keyword evidence="2" id="KW-0732">Signal</keyword>
<feature type="signal peptide" evidence="2">
    <location>
        <begin position="1"/>
        <end position="19"/>
    </location>
</feature>
<feature type="chain" id="PRO_5016345831" description="DUF4252 domain-containing protein" evidence="2">
    <location>
        <begin position="20"/>
        <end position="165"/>
    </location>
</feature>
<feature type="transmembrane region" description="Helical" evidence="1">
    <location>
        <begin position="139"/>
        <end position="161"/>
    </location>
</feature>
<dbReference type="EMBL" id="QLII01000001">
    <property type="protein sequence ID" value="RAI73813.1"/>
    <property type="molecule type" value="Genomic_DNA"/>
</dbReference>
<keyword evidence="1" id="KW-0472">Membrane</keyword>
<accession>A0A327NG87</accession>
<gene>
    <name evidence="3" type="ORF">HMF3257_04260</name>
</gene>
<protein>
    <recommendedName>
        <fullName evidence="5">DUF4252 domain-containing protein</fullName>
    </recommendedName>
</protein>
<dbReference type="Proteomes" id="UP000249016">
    <property type="component" value="Unassembled WGS sequence"/>
</dbReference>
<organism evidence="3 4">
    <name type="scientific">Spirosoma telluris</name>
    <dbReference type="NCBI Taxonomy" id="2183553"/>
    <lineage>
        <taxon>Bacteria</taxon>
        <taxon>Pseudomonadati</taxon>
        <taxon>Bacteroidota</taxon>
        <taxon>Cytophagia</taxon>
        <taxon>Cytophagales</taxon>
        <taxon>Cytophagaceae</taxon>
        <taxon>Spirosoma</taxon>
    </lineage>
</organism>
<evidence type="ECO:0000313" key="3">
    <source>
        <dbReference type="EMBL" id="RAI73813.1"/>
    </source>
</evidence>
<keyword evidence="1" id="KW-1133">Transmembrane helix</keyword>
<evidence type="ECO:0000256" key="2">
    <source>
        <dbReference type="SAM" id="SignalP"/>
    </source>
</evidence>
<evidence type="ECO:0000256" key="1">
    <source>
        <dbReference type="SAM" id="Phobius"/>
    </source>
</evidence>
<sequence>MRFMLLLLLISVTGLQAYSQDSASKAFLANFFAKSTRLVYMDKLGDYEIKRMEKALSKDTLFNVFDTDLKEPKSRLVLTKEERSHIQHELAQQATLIWPNQLVENGERLSEAAIDSIERTRVGCILMSTIAQGCIRFQILFLFEIVRCVFFMLATPVGLVVEKGN</sequence>
<evidence type="ECO:0008006" key="5">
    <source>
        <dbReference type="Google" id="ProtNLM"/>
    </source>
</evidence>